<dbReference type="GO" id="GO:0006508">
    <property type="term" value="P:proteolysis"/>
    <property type="evidence" value="ECO:0007669"/>
    <property type="project" value="UniProtKB-KW"/>
</dbReference>
<keyword evidence="4" id="KW-0378">Hydrolase</keyword>
<feature type="active site" evidence="6">
    <location>
        <position position="170"/>
    </location>
</feature>
<keyword evidence="3 7" id="KW-0479">Metal-binding</keyword>
<proteinExistence type="inferred from homology"/>
<dbReference type="PANTHER" id="PTHR10201:SF310">
    <property type="entry name" value="MMP-LIKE PROTEIN"/>
    <property type="match status" value="1"/>
</dbReference>
<dbReference type="Proteomes" id="UP000887574">
    <property type="component" value="Unplaced"/>
</dbReference>
<evidence type="ECO:0000256" key="3">
    <source>
        <dbReference type="ARBA" id="ARBA00022723"/>
    </source>
</evidence>
<feature type="binding site" evidence="7">
    <location>
        <position position="169"/>
    </location>
    <ligand>
        <name>Zn(2+)</name>
        <dbReference type="ChEBI" id="CHEBI:29105"/>
        <label>2</label>
        <note>catalytic</note>
    </ligand>
</feature>
<evidence type="ECO:0000313" key="10">
    <source>
        <dbReference type="WBParaSite" id="jg24509"/>
    </source>
</evidence>
<feature type="domain" description="Peptidase metallopeptidase" evidence="8">
    <location>
        <begin position="48"/>
        <end position="210"/>
    </location>
</feature>
<evidence type="ECO:0000256" key="2">
    <source>
        <dbReference type="ARBA" id="ARBA00022670"/>
    </source>
</evidence>
<evidence type="ECO:0000256" key="6">
    <source>
        <dbReference type="PIRSR" id="PIRSR621190-1"/>
    </source>
</evidence>
<feature type="binding site" evidence="7">
    <location>
        <position position="146"/>
    </location>
    <ligand>
        <name>Zn(2+)</name>
        <dbReference type="ChEBI" id="CHEBI:29105"/>
        <label>1</label>
    </ligand>
</feature>
<feature type="binding site" evidence="7">
    <location>
        <position position="136"/>
    </location>
    <ligand>
        <name>Zn(2+)</name>
        <dbReference type="ChEBI" id="CHEBI:29105"/>
        <label>1</label>
    </ligand>
</feature>
<dbReference type="GO" id="GO:0008270">
    <property type="term" value="F:zinc ion binding"/>
    <property type="evidence" value="ECO:0007669"/>
    <property type="project" value="InterPro"/>
</dbReference>
<dbReference type="Pfam" id="PF00413">
    <property type="entry name" value="Peptidase_M10"/>
    <property type="match status" value="1"/>
</dbReference>
<keyword evidence="5 7" id="KW-0862">Zinc</keyword>
<feature type="binding site" evidence="7">
    <location>
        <position position="128"/>
    </location>
    <ligand>
        <name>Ca(2+)</name>
        <dbReference type="ChEBI" id="CHEBI:29108"/>
        <label>3</label>
    </ligand>
</feature>
<comment type="cofactor">
    <cofactor evidence="7">
        <name>Zn(2+)</name>
        <dbReference type="ChEBI" id="CHEBI:29105"/>
    </cofactor>
    <text evidence="7">Binds 2 Zn(2+) ions per subunit.</text>
</comment>
<feature type="binding site" evidence="7">
    <location>
        <position position="151"/>
    </location>
    <ligand>
        <name>Ca(2+)</name>
        <dbReference type="ChEBI" id="CHEBI:29108"/>
        <label>3</label>
    </ligand>
</feature>
<dbReference type="Gene3D" id="3.40.390.10">
    <property type="entry name" value="Collagenase (Catalytic Domain)"/>
    <property type="match status" value="1"/>
</dbReference>
<comment type="cofactor">
    <cofactor evidence="7">
        <name>Ca(2+)</name>
        <dbReference type="ChEBI" id="CHEBI:29108"/>
    </cofactor>
    <text evidence="7">Can bind about 5 Ca(2+) ions per subunit.</text>
</comment>
<feature type="binding site" evidence="7">
    <location>
        <position position="121"/>
    </location>
    <ligand>
        <name>Zn(2+)</name>
        <dbReference type="ChEBI" id="CHEBI:29105"/>
        <label>1</label>
    </ligand>
</feature>
<feature type="binding site" evidence="7">
    <location>
        <position position="129"/>
    </location>
    <ligand>
        <name>Ca(2+)</name>
        <dbReference type="ChEBI" id="CHEBI:29108"/>
        <label>3</label>
    </ligand>
</feature>
<accession>A0A915DZ87</accession>
<dbReference type="PRINTS" id="PR00138">
    <property type="entry name" value="MATRIXIN"/>
</dbReference>
<feature type="binding site" evidence="7">
    <location>
        <position position="179"/>
    </location>
    <ligand>
        <name>Zn(2+)</name>
        <dbReference type="ChEBI" id="CHEBI:29105"/>
        <label>2</label>
        <note>catalytic</note>
    </ligand>
</feature>
<dbReference type="GO" id="GO:0031012">
    <property type="term" value="C:extracellular matrix"/>
    <property type="evidence" value="ECO:0007669"/>
    <property type="project" value="InterPro"/>
</dbReference>
<feature type="binding site" evidence="7">
    <location>
        <position position="123"/>
    </location>
    <ligand>
        <name>Zn(2+)</name>
        <dbReference type="ChEBI" id="CHEBI:29105"/>
        <label>1</label>
    </ligand>
</feature>
<keyword evidence="9" id="KW-1185">Reference proteome</keyword>
<evidence type="ECO:0000313" key="9">
    <source>
        <dbReference type="Proteomes" id="UP000887574"/>
    </source>
</evidence>
<sequence>MISISCTRAESNPIESNGHLRGGRRGYVADTFEGTEHITSRKRRYVLSKHKWPERTLRWRLHNNQLSQNDRFIIRSTLHRAFDVWASVSSLHFSEVQPDSINETSASLPVDIDILFVRGKHGDGLPFDGPEGIVAHAFYPTVGALHFDADENWTLNQNRGINFFQTAVHEIGHLLGLEHSTDYRAVMFPEIEGLLRTFNWLMMMLGVYGGCIHYRVIDLQVVLVII</sequence>
<keyword evidence="7" id="KW-0106">Calcium</keyword>
<feature type="binding site" evidence="7">
    <location>
        <position position="151"/>
    </location>
    <ligand>
        <name>Ca(2+)</name>
        <dbReference type="ChEBI" id="CHEBI:29108"/>
        <label>1</label>
    </ligand>
</feature>
<dbReference type="WBParaSite" id="jg24509">
    <property type="protein sequence ID" value="jg24509"/>
    <property type="gene ID" value="jg24509"/>
</dbReference>
<evidence type="ECO:0000259" key="8">
    <source>
        <dbReference type="SMART" id="SM00235"/>
    </source>
</evidence>
<feature type="binding site" evidence="7">
    <location>
        <position position="173"/>
    </location>
    <ligand>
        <name>Zn(2+)</name>
        <dbReference type="ChEBI" id="CHEBI:29105"/>
        <label>2</label>
        <note>catalytic</note>
    </ligand>
</feature>
<evidence type="ECO:0000256" key="5">
    <source>
        <dbReference type="ARBA" id="ARBA00022833"/>
    </source>
</evidence>
<feature type="binding site" evidence="7">
    <location>
        <position position="111"/>
    </location>
    <ligand>
        <name>Ca(2+)</name>
        <dbReference type="ChEBI" id="CHEBI:29108"/>
        <label>2</label>
    </ligand>
</feature>
<dbReference type="CDD" id="cd04278">
    <property type="entry name" value="ZnMc_MMP"/>
    <property type="match status" value="1"/>
</dbReference>
<dbReference type="AlphaFoldDB" id="A0A915DZ87"/>
<feature type="binding site" evidence="7">
    <location>
        <position position="187"/>
    </location>
    <ligand>
        <name>Zn(2+)</name>
        <dbReference type="ChEBI" id="CHEBI:29105"/>
        <label>2</label>
        <note>catalytic</note>
    </ligand>
</feature>
<evidence type="ECO:0000256" key="4">
    <source>
        <dbReference type="ARBA" id="ARBA00022801"/>
    </source>
</evidence>
<dbReference type="InterPro" id="IPR021190">
    <property type="entry name" value="Pept_M10A"/>
</dbReference>
<dbReference type="SMART" id="SM00235">
    <property type="entry name" value="ZnMc"/>
    <property type="match status" value="1"/>
</dbReference>
<dbReference type="GO" id="GO:0030198">
    <property type="term" value="P:extracellular matrix organization"/>
    <property type="evidence" value="ECO:0007669"/>
    <property type="project" value="TreeGrafter"/>
</dbReference>
<dbReference type="InterPro" id="IPR001818">
    <property type="entry name" value="Pept_M10_metallopeptidase"/>
</dbReference>
<organism evidence="9 10">
    <name type="scientific">Ditylenchus dipsaci</name>
    <dbReference type="NCBI Taxonomy" id="166011"/>
    <lineage>
        <taxon>Eukaryota</taxon>
        <taxon>Metazoa</taxon>
        <taxon>Ecdysozoa</taxon>
        <taxon>Nematoda</taxon>
        <taxon>Chromadorea</taxon>
        <taxon>Rhabditida</taxon>
        <taxon>Tylenchina</taxon>
        <taxon>Tylenchomorpha</taxon>
        <taxon>Sphaerularioidea</taxon>
        <taxon>Anguinidae</taxon>
        <taxon>Anguininae</taxon>
        <taxon>Ditylenchus</taxon>
    </lineage>
</organism>
<evidence type="ECO:0000256" key="7">
    <source>
        <dbReference type="PIRSR" id="PIRSR621190-2"/>
    </source>
</evidence>
<dbReference type="InterPro" id="IPR006026">
    <property type="entry name" value="Peptidase_Metallo"/>
</dbReference>
<name>A0A915DZ87_9BILA</name>
<evidence type="ECO:0000256" key="1">
    <source>
        <dbReference type="ARBA" id="ARBA00010370"/>
    </source>
</evidence>
<reference evidence="10" key="1">
    <citation type="submission" date="2022-11" db="UniProtKB">
        <authorList>
            <consortium name="WormBaseParasite"/>
        </authorList>
    </citation>
    <scope>IDENTIFICATION</scope>
</reference>
<dbReference type="PANTHER" id="PTHR10201">
    <property type="entry name" value="MATRIX METALLOPROTEINASE"/>
    <property type="match status" value="1"/>
</dbReference>
<protein>
    <submittedName>
        <fullName evidence="10">Peptidase metallopeptidase domain-containing protein</fullName>
    </submittedName>
</protein>
<dbReference type="GO" id="GO:0004222">
    <property type="term" value="F:metalloendopeptidase activity"/>
    <property type="evidence" value="ECO:0007669"/>
    <property type="project" value="InterPro"/>
</dbReference>
<dbReference type="InterPro" id="IPR033739">
    <property type="entry name" value="M10A_MMP"/>
</dbReference>
<keyword evidence="2" id="KW-0645">Protease</keyword>
<dbReference type="InterPro" id="IPR024079">
    <property type="entry name" value="MetalloPept_cat_dom_sf"/>
</dbReference>
<comment type="similarity">
    <text evidence="1">Belongs to the peptidase M10A family.</text>
</comment>
<feature type="binding site" evidence="7">
    <location>
        <position position="148"/>
    </location>
    <ligand>
        <name>Ca(2+)</name>
        <dbReference type="ChEBI" id="CHEBI:29108"/>
        <label>3</label>
    </ligand>
</feature>
<dbReference type="GO" id="GO:0030574">
    <property type="term" value="P:collagen catabolic process"/>
    <property type="evidence" value="ECO:0007669"/>
    <property type="project" value="TreeGrafter"/>
</dbReference>
<dbReference type="SUPFAM" id="SSF55486">
    <property type="entry name" value="Metalloproteases ('zincins'), catalytic domain"/>
    <property type="match status" value="1"/>
</dbReference>